<feature type="region of interest" description="Disordered" evidence="1">
    <location>
        <begin position="342"/>
        <end position="414"/>
    </location>
</feature>
<dbReference type="Pfam" id="PF24501">
    <property type="entry name" value="Ig_TMEM131L_5"/>
    <property type="match status" value="1"/>
</dbReference>
<organism evidence="4 5">
    <name type="scientific">Elysia marginata</name>
    <dbReference type="NCBI Taxonomy" id="1093978"/>
    <lineage>
        <taxon>Eukaryota</taxon>
        <taxon>Metazoa</taxon>
        <taxon>Spiralia</taxon>
        <taxon>Lophotrochozoa</taxon>
        <taxon>Mollusca</taxon>
        <taxon>Gastropoda</taxon>
        <taxon>Heterobranchia</taxon>
        <taxon>Euthyneura</taxon>
        <taxon>Panpulmonata</taxon>
        <taxon>Sacoglossa</taxon>
        <taxon>Placobranchoidea</taxon>
        <taxon>Plakobranchidae</taxon>
        <taxon>Elysia</taxon>
    </lineage>
</organism>
<feature type="compositionally biased region" description="Polar residues" evidence="1">
    <location>
        <begin position="345"/>
        <end position="360"/>
    </location>
</feature>
<keyword evidence="5" id="KW-1185">Reference proteome</keyword>
<dbReference type="PANTHER" id="PTHR22050">
    <property type="entry name" value="RW1 PROTEIN HOMOLOG"/>
    <property type="match status" value="1"/>
</dbReference>
<evidence type="ECO:0000256" key="1">
    <source>
        <dbReference type="SAM" id="MobiDB-lite"/>
    </source>
</evidence>
<dbReference type="EMBL" id="BMAT01004397">
    <property type="protein sequence ID" value="GFR72649.1"/>
    <property type="molecule type" value="Genomic_DNA"/>
</dbReference>
<dbReference type="InterPro" id="IPR055437">
    <property type="entry name" value="TMEM131L_Ig_5"/>
</dbReference>
<keyword evidence="2 4" id="KW-0812">Transmembrane</keyword>
<dbReference type="AlphaFoldDB" id="A0AAV4FHW1"/>
<comment type="caution">
    <text evidence="4">The sequence shown here is derived from an EMBL/GenBank/DDBJ whole genome shotgun (WGS) entry which is preliminary data.</text>
</comment>
<keyword evidence="2" id="KW-0472">Membrane</keyword>
<reference evidence="4 5" key="1">
    <citation type="journal article" date="2021" name="Elife">
        <title>Chloroplast acquisition without the gene transfer in kleptoplastic sea slugs, Plakobranchus ocellatus.</title>
        <authorList>
            <person name="Maeda T."/>
            <person name="Takahashi S."/>
            <person name="Yoshida T."/>
            <person name="Shimamura S."/>
            <person name="Takaki Y."/>
            <person name="Nagai Y."/>
            <person name="Toyoda A."/>
            <person name="Suzuki Y."/>
            <person name="Arimoto A."/>
            <person name="Ishii H."/>
            <person name="Satoh N."/>
            <person name="Nishiyama T."/>
            <person name="Hasebe M."/>
            <person name="Maruyama T."/>
            <person name="Minagawa J."/>
            <person name="Obokata J."/>
            <person name="Shigenobu S."/>
        </authorList>
    </citation>
    <scope>NUCLEOTIDE SEQUENCE [LARGE SCALE GENOMIC DNA]</scope>
</reference>
<accession>A0AAV4FHW1</accession>
<feature type="compositionally biased region" description="Basic and acidic residues" evidence="1">
    <location>
        <begin position="454"/>
        <end position="471"/>
    </location>
</feature>
<sequence>AEKKASKNMPNFTVRRPFTLRNSGELPFYVHGFSINDLSCEGYGFKVLDCSGFEMAPNSSKKIYIAFTPDFTMSQIQRMLTIHTSLSPPALRANFSLQAMVPYDLLSKCSAALPRPSWEPLLYYFIVCFMAFVILCILILAYFESDRVMADYIRRKIKVSNSTQTFDKGKIFDLRNVSGLGASSAHVSSNIASVQSGKNHFNNQMNGFNPCNNNRLLTNGHVEMDRSIINHSQHQSVMANSNSGSIPLSNSVAKGINDSNNESWQNKIVDITLNTFKTIIFNKIFKSEKKATSLSPSQLEKPQTKESSTSPPSPVQKPTATVSALRQEPKVAPSVQEAIILPEKSQLNNTNHSSTQPNFSNRGRRGRLNNRRQIVLDASGDTNAESTNRKSHKESKESSPNDNRGSNKRNSTGMLDDFEDISIYNTSLCGIDDLEDVTTAKNGKNLIKRSKYKSRPESANKDRHLLRRDSSLADDNDDVSSTTTESSGGDSEEKHNRATLLSPQREGKGRE</sequence>
<proteinExistence type="predicted"/>
<protein>
    <submittedName>
        <fullName evidence="4">Transmembrane protein 131-like isoform X4</fullName>
    </submittedName>
</protein>
<feature type="compositionally biased region" description="Low complexity" evidence="1">
    <location>
        <begin position="479"/>
        <end position="489"/>
    </location>
</feature>
<feature type="transmembrane region" description="Helical" evidence="2">
    <location>
        <begin position="121"/>
        <end position="143"/>
    </location>
</feature>
<gene>
    <name evidence="4" type="ORF">ElyMa_002117900</name>
</gene>
<evidence type="ECO:0000259" key="3">
    <source>
        <dbReference type="Pfam" id="PF24501"/>
    </source>
</evidence>
<dbReference type="InterPro" id="IPR039877">
    <property type="entry name" value="TMEM131-like"/>
</dbReference>
<feature type="region of interest" description="Disordered" evidence="1">
    <location>
        <begin position="448"/>
        <end position="511"/>
    </location>
</feature>
<evidence type="ECO:0000313" key="4">
    <source>
        <dbReference type="EMBL" id="GFR72649.1"/>
    </source>
</evidence>
<feature type="domain" description="TMEM131L fifth Ig-like" evidence="3">
    <location>
        <begin position="22"/>
        <end position="86"/>
    </location>
</feature>
<feature type="compositionally biased region" description="Polar residues" evidence="1">
    <location>
        <begin position="292"/>
        <end position="324"/>
    </location>
</feature>
<dbReference type="Proteomes" id="UP000762676">
    <property type="component" value="Unassembled WGS sequence"/>
</dbReference>
<feature type="compositionally biased region" description="Polar residues" evidence="1">
    <location>
        <begin position="400"/>
        <end position="413"/>
    </location>
</feature>
<feature type="region of interest" description="Disordered" evidence="1">
    <location>
        <begin position="291"/>
        <end position="330"/>
    </location>
</feature>
<feature type="non-terminal residue" evidence="4">
    <location>
        <position position="1"/>
    </location>
</feature>
<name>A0AAV4FHW1_9GAST</name>
<dbReference type="PANTHER" id="PTHR22050:SF0">
    <property type="entry name" value="TRANSMEMBRANE PROTEIN 131 HOMOLOG"/>
    <property type="match status" value="1"/>
</dbReference>
<evidence type="ECO:0000256" key="2">
    <source>
        <dbReference type="SAM" id="Phobius"/>
    </source>
</evidence>
<dbReference type="GO" id="GO:0016020">
    <property type="term" value="C:membrane"/>
    <property type="evidence" value="ECO:0007669"/>
    <property type="project" value="TreeGrafter"/>
</dbReference>
<keyword evidence="2" id="KW-1133">Transmembrane helix</keyword>
<evidence type="ECO:0000313" key="5">
    <source>
        <dbReference type="Proteomes" id="UP000762676"/>
    </source>
</evidence>